<proteinExistence type="predicted"/>
<gene>
    <name evidence="1" type="ORF">RM764_20290</name>
</gene>
<dbReference type="EMBL" id="JAVREY010000023">
    <property type="protein sequence ID" value="MDT0465320.1"/>
    <property type="molecule type" value="Genomic_DNA"/>
</dbReference>
<evidence type="ECO:0000313" key="1">
    <source>
        <dbReference type="EMBL" id="MDT0465320.1"/>
    </source>
</evidence>
<dbReference type="Proteomes" id="UP001183809">
    <property type="component" value="Unassembled WGS sequence"/>
</dbReference>
<organism evidence="1 2">
    <name type="scientific">Streptomyces gibsoniae</name>
    <dbReference type="NCBI Taxonomy" id="3075529"/>
    <lineage>
        <taxon>Bacteria</taxon>
        <taxon>Bacillati</taxon>
        <taxon>Actinomycetota</taxon>
        <taxon>Actinomycetes</taxon>
        <taxon>Kitasatosporales</taxon>
        <taxon>Streptomycetaceae</taxon>
        <taxon>Streptomyces</taxon>
    </lineage>
</organism>
<sequence>MPASALITPAALPVLGPTRTPVRLVRGGRACPICGERRCSNPTECANDYANRSWGACEECGGSGYDTTGFDIWCPICVGTGEVEV</sequence>
<accession>A0ABU2TWH6</accession>
<comment type="caution">
    <text evidence="1">The sequence shown here is derived from an EMBL/GenBank/DDBJ whole genome shotgun (WGS) entry which is preliminary data.</text>
</comment>
<name>A0ABU2TWH6_9ACTN</name>
<protein>
    <submittedName>
        <fullName evidence="1">Uncharacterized protein</fullName>
    </submittedName>
</protein>
<keyword evidence="2" id="KW-1185">Reference proteome</keyword>
<evidence type="ECO:0000313" key="2">
    <source>
        <dbReference type="Proteomes" id="UP001183809"/>
    </source>
</evidence>
<dbReference type="RefSeq" id="WP_311696794.1">
    <property type="nucleotide sequence ID" value="NZ_JAVREY010000023.1"/>
</dbReference>
<reference evidence="2" key="1">
    <citation type="submission" date="2023-07" db="EMBL/GenBank/DDBJ databases">
        <title>30 novel species of actinomycetes from the DSMZ collection.</title>
        <authorList>
            <person name="Nouioui I."/>
        </authorList>
    </citation>
    <scope>NUCLEOTIDE SEQUENCE [LARGE SCALE GENOMIC DNA]</scope>
    <source>
        <strain evidence="2">DSM 41699</strain>
    </source>
</reference>